<feature type="region of interest" description="Disordered" evidence="1">
    <location>
        <begin position="1"/>
        <end position="64"/>
    </location>
</feature>
<feature type="compositionally biased region" description="Basic and acidic residues" evidence="1">
    <location>
        <begin position="1"/>
        <end position="21"/>
    </location>
</feature>
<sequence length="237" mass="27930">MRRDADAYKRTQRAHRPDTHIHPPTNAHTRLSLNRVVPPSQRAHSTDTPTHTTVDTRLSRSPIPFMNTNTARRARLPRARRARLRRDRLARLDRDLPDQSTLYNKIYRRRDLHSAIAKPPSRSDRPGVVYWLKMVHKSGLVEWKAGCTDNMQRRLRQWRRQCRGCHITVVDYVRTRYAKKLERCLHLYLKISDLWKKPCACEACRVHHREKFEIGRLRGGIGKALSVTRLLRDLVDS</sequence>
<feature type="compositionally biased region" description="Low complexity" evidence="1">
    <location>
        <begin position="46"/>
        <end position="56"/>
    </location>
</feature>
<accession>A0AAW0DJA4</accession>
<dbReference type="InterPro" id="IPR018306">
    <property type="entry name" value="Phage_T5_Orf172_DNA-bd"/>
</dbReference>
<comment type="caution">
    <text evidence="3">The sequence shown here is derived from an EMBL/GenBank/DDBJ whole genome shotgun (WGS) entry which is preliminary data.</text>
</comment>
<evidence type="ECO:0000256" key="1">
    <source>
        <dbReference type="SAM" id="MobiDB-lite"/>
    </source>
</evidence>
<dbReference type="EMBL" id="JAWWNJ010000008">
    <property type="protein sequence ID" value="KAK7050624.1"/>
    <property type="molecule type" value="Genomic_DNA"/>
</dbReference>
<dbReference type="Pfam" id="PF10544">
    <property type="entry name" value="T5orf172"/>
    <property type="match status" value="1"/>
</dbReference>
<dbReference type="AlphaFoldDB" id="A0AAW0DJA4"/>
<name>A0AAW0DJA4_9AGAR</name>
<gene>
    <name evidence="3" type="ORF">R3P38DRAFT_3174100</name>
</gene>
<evidence type="ECO:0000313" key="4">
    <source>
        <dbReference type="Proteomes" id="UP001362999"/>
    </source>
</evidence>
<proteinExistence type="predicted"/>
<dbReference type="InterPro" id="IPR053006">
    <property type="entry name" value="Meiosis_regulatory"/>
</dbReference>
<evidence type="ECO:0000259" key="2">
    <source>
        <dbReference type="Pfam" id="PF10544"/>
    </source>
</evidence>
<keyword evidence="4" id="KW-1185">Reference proteome</keyword>
<protein>
    <recommendedName>
        <fullName evidence="2">Bacteriophage T5 Orf172 DNA-binding domain-containing protein</fullName>
    </recommendedName>
</protein>
<organism evidence="3 4">
    <name type="scientific">Favolaschia claudopus</name>
    <dbReference type="NCBI Taxonomy" id="2862362"/>
    <lineage>
        <taxon>Eukaryota</taxon>
        <taxon>Fungi</taxon>
        <taxon>Dikarya</taxon>
        <taxon>Basidiomycota</taxon>
        <taxon>Agaricomycotina</taxon>
        <taxon>Agaricomycetes</taxon>
        <taxon>Agaricomycetidae</taxon>
        <taxon>Agaricales</taxon>
        <taxon>Marasmiineae</taxon>
        <taxon>Mycenaceae</taxon>
        <taxon>Favolaschia</taxon>
    </lineage>
</organism>
<evidence type="ECO:0000313" key="3">
    <source>
        <dbReference type="EMBL" id="KAK7050624.1"/>
    </source>
</evidence>
<reference evidence="3 4" key="1">
    <citation type="journal article" date="2024" name="J Genomics">
        <title>Draft genome sequencing and assembly of Favolaschia claudopus CIRM-BRFM 2984 isolated from oak limbs.</title>
        <authorList>
            <person name="Navarro D."/>
            <person name="Drula E."/>
            <person name="Chaduli D."/>
            <person name="Cazenave R."/>
            <person name="Ahrendt S."/>
            <person name="Wang J."/>
            <person name="Lipzen A."/>
            <person name="Daum C."/>
            <person name="Barry K."/>
            <person name="Grigoriev I.V."/>
            <person name="Favel A."/>
            <person name="Rosso M.N."/>
            <person name="Martin F."/>
        </authorList>
    </citation>
    <scope>NUCLEOTIDE SEQUENCE [LARGE SCALE GENOMIC DNA]</scope>
    <source>
        <strain evidence="3 4">CIRM-BRFM 2984</strain>
    </source>
</reference>
<dbReference type="Proteomes" id="UP001362999">
    <property type="component" value="Unassembled WGS sequence"/>
</dbReference>
<dbReference type="PANTHER" id="PTHR28094">
    <property type="entry name" value="MEIOTICALLY UP-REGULATED GENE 113 PROTEIN"/>
    <property type="match status" value="1"/>
</dbReference>
<feature type="domain" description="Bacteriophage T5 Orf172 DNA-binding" evidence="2">
    <location>
        <begin position="127"/>
        <end position="214"/>
    </location>
</feature>
<dbReference type="PANTHER" id="PTHR28094:SF1">
    <property type="entry name" value="MEIOTICALLY UP-REGULATED GENE 113 PROTEIN"/>
    <property type="match status" value="1"/>
</dbReference>